<dbReference type="InterPro" id="IPR050445">
    <property type="entry name" value="Bact_polysacc_biosynth/exp"/>
</dbReference>
<dbReference type="GO" id="GO:0005886">
    <property type="term" value="C:plasma membrane"/>
    <property type="evidence" value="ECO:0007669"/>
    <property type="project" value="UniProtKB-SubCell"/>
</dbReference>
<organism evidence="8 9">
    <name type="scientific">Neolewinella lacunae</name>
    <dbReference type="NCBI Taxonomy" id="1517758"/>
    <lineage>
        <taxon>Bacteria</taxon>
        <taxon>Pseudomonadati</taxon>
        <taxon>Bacteroidota</taxon>
        <taxon>Saprospiria</taxon>
        <taxon>Saprospirales</taxon>
        <taxon>Lewinellaceae</taxon>
        <taxon>Neolewinella</taxon>
    </lineage>
</organism>
<evidence type="ECO:0000259" key="7">
    <source>
        <dbReference type="Pfam" id="PF02706"/>
    </source>
</evidence>
<name>A0A923PGZ7_9BACT</name>
<evidence type="ECO:0000256" key="2">
    <source>
        <dbReference type="ARBA" id="ARBA00022475"/>
    </source>
</evidence>
<proteinExistence type="predicted"/>
<feature type="domain" description="Polysaccharide chain length determinant N-terminal" evidence="7">
    <location>
        <begin position="15"/>
        <end position="69"/>
    </location>
</feature>
<evidence type="ECO:0000256" key="1">
    <source>
        <dbReference type="ARBA" id="ARBA00004651"/>
    </source>
</evidence>
<dbReference type="EMBL" id="JACSIT010000080">
    <property type="protein sequence ID" value="MBC6993887.1"/>
    <property type="molecule type" value="Genomic_DNA"/>
</dbReference>
<comment type="subcellular location">
    <subcellularLocation>
        <location evidence="1">Cell membrane</location>
        <topology evidence="1">Multi-pass membrane protein</topology>
    </subcellularLocation>
</comment>
<evidence type="ECO:0000256" key="3">
    <source>
        <dbReference type="ARBA" id="ARBA00022692"/>
    </source>
</evidence>
<keyword evidence="4 6" id="KW-1133">Transmembrane helix</keyword>
<reference evidence="8" key="1">
    <citation type="submission" date="2020-08" db="EMBL/GenBank/DDBJ databases">
        <title>Lewinella bacteria from marine environments.</title>
        <authorList>
            <person name="Zhong Y."/>
        </authorList>
    </citation>
    <scope>NUCLEOTIDE SEQUENCE</scope>
    <source>
        <strain evidence="8">KCTC 42187</strain>
    </source>
</reference>
<keyword evidence="3 6" id="KW-0812">Transmembrane</keyword>
<keyword evidence="9" id="KW-1185">Reference proteome</keyword>
<feature type="transmembrane region" description="Helical" evidence="6">
    <location>
        <begin position="341"/>
        <end position="361"/>
    </location>
</feature>
<evidence type="ECO:0000256" key="4">
    <source>
        <dbReference type="ARBA" id="ARBA00022989"/>
    </source>
</evidence>
<gene>
    <name evidence="8" type="ORF">H9S92_06930</name>
</gene>
<accession>A0A923PGZ7</accession>
<dbReference type="RefSeq" id="WP_187465983.1">
    <property type="nucleotide sequence ID" value="NZ_JACSIT010000080.1"/>
</dbReference>
<keyword evidence="2" id="KW-1003">Cell membrane</keyword>
<evidence type="ECO:0000313" key="8">
    <source>
        <dbReference type="EMBL" id="MBC6993887.1"/>
    </source>
</evidence>
<sequence length="374" mass="41581">MPLITNNGTSPPYHLVEVLRSLWRWRWPILYVTAAGTLLAIVVALLLPNYFTGRTSFLAISPDQATIDGIFGTTSNRMQFYGNGDDIDRLLAIAESDELVDFIVDSFHLYRVYDIDSTLAKAPFYVRSEFLGNYDVKKTDRDAIELAVDDRDPVRAAAMARAAREKINAVSIRLIQGTQGRTAAGLREEILTRESALAELNDRLSDLRSRYGIYDTQTQSESLAGRTSALDEELAIANAKIAAYRSRGGRSAQDSIAKYEINLAGLASARTALDSQLLKLNASLGPIDNLEEERVRQNDALSRSRIRLRQFETIMSGNQRALEVIEEAQVPVAKSKPMRSLIVVVSAFFSFLIAVVGALLIDTAGKYDWRQVRE</sequence>
<feature type="transmembrane region" description="Helical" evidence="6">
    <location>
        <begin position="29"/>
        <end position="51"/>
    </location>
</feature>
<dbReference type="PANTHER" id="PTHR32309:SF31">
    <property type="entry name" value="CAPSULAR EXOPOLYSACCHARIDE FAMILY"/>
    <property type="match status" value="1"/>
</dbReference>
<dbReference type="Pfam" id="PF02706">
    <property type="entry name" value="Wzz"/>
    <property type="match status" value="1"/>
</dbReference>
<dbReference type="InterPro" id="IPR003856">
    <property type="entry name" value="LPS_length_determ_N"/>
</dbReference>
<comment type="caution">
    <text evidence="8">The sequence shown here is derived from an EMBL/GenBank/DDBJ whole genome shotgun (WGS) entry which is preliminary data.</text>
</comment>
<evidence type="ECO:0000256" key="5">
    <source>
        <dbReference type="ARBA" id="ARBA00023136"/>
    </source>
</evidence>
<evidence type="ECO:0000256" key="6">
    <source>
        <dbReference type="SAM" id="Phobius"/>
    </source>
</evidence>
<dbReference type="PANTHER" id="PTHR32309">
    <property type="entry name" value="TYROSINE-PROTEIN KINASE"/>
    <property type="match status" value="1"/>
</dbReference>
<protein>
    <recommendedName>
        <fullName evidence="7">Polysaccharide chain length determinant N-terminal domain-containing protein</fullName>
    </recommendedName>
</protein>
<evidence type="ECO:0000313" key="9">
    <source>
        <dbReference type="Proteomes" id="UP000650081"/>
    </source>
</evidence>
<dbReference type="AlphaFoldDB" id="A0A923PGZ7"/>
<dbReference type="Proteomes" id="UP000650081">
    <property type="component" value="Unassembled WGS sequence"/>
</dbReference>
<keyword evidence="5 6" id="KW-0472">Membrane</keyword>